<keyword evidence="2" id="KW-1185">Reference proteome</keyword>
<feature type="domain" description="RNase H type-1" evidence="1">
    <location>
        <begin position="99"/>
        <end position="178"/>
    </location>
</feature>
<proteinExistence type="predicted"/>
<name>A0ABM1LI41_PRUMU</name>
<dbReference type="PANTHER" id="PTHR48475:SF1">
    <property type="entry name" value="RNASE H TYPE-1 DOMAIN-CONTAINING PROTEIN"/>
    <property type="match status" value="1"/>
</dbReference>
<evidence type="ECO:0000313" key="3">
    <source>
        <dbReference type="RefSeq" id="XP_016647068.1"/>
    </source>
</evidence>
<dbReference type="Pfam" id="PF13456">
    <property type="entry name" value="RVT_3"/>
    <property type="match status" value="1"/>
</dbReference>
<organism evidence="2 3">
    <name type="scientific">Prunus mume</name>
    <name type="common">Japanese apricot</name>
    <name type="synonym">Armeniaca mume</name>
    <dbReference type="NCBI Taxonomy" id="102107"/>
    <lineage>
        <taxon>Eukaryota</taxon>
        <taxon>Viridiplantae</taxon>
        <taxon>Streptophyta</taxon>
        <taxon>Embryophyta</taxon>
        <taxon>Tracheophyta</taxon>
        <taxon>Spermatophyta</taxon>
        <taxon>Magnoliopsida</taxon>
        <taxon>eudicotyledons</taxon>
        <taxon>Gunneridae</taxon>
        <taxon>Pentapetalae</taxon>
        <taxon>rosids</taxon>
        <taxon>fabids</taxon>
        <taxon>Rosales</taxon>
        <taxon>Rosaceae</taxon>
        <taxon>Amygdaloideae</taxon>
        <taxon>Amygdaleae</taxon>
        <taxon>Prunus</taxon>
    </lineage>
</organism>
<dbReference type="GeneID" id="107880307"/>
<reference evidence="3" key="2">
    <citation type="submission" date="2025-08" db="UniProtKB">
        <authorList>
            <consortium name="RefSeq"/>
        </authorList>
    </citation>
    <scope>IDENTIFICATION</scope>
</reference>
<accession>A0ABM1LI41</accession>
<dbReference type="InterPro" id="IPR012337">
    <property type="entry name" value="RNaseH-like_sf"/>
</dbReference>
<dbReference type="PANTHER" id="PTHR48475">
    <property type="entry name" value="RIBONUCLEASE H"/>
    <property type="match status" value="1"/>
</dbReference>
<sequence length="206" mass="23023">MQAFTVHLIARSDLVRYVISKPVLMGRLAKWALLLNQYEIIYTPAKAVKGQAVADFLADHPIPTYWEISDDLPDEQVFFTDVSHAWMMLFDGSARKDGAGALIMGLQMAVEMKISSLEVYGDSMLVINQLLTHYEVRKDDLIPFHQMATQLLERFGFVTLEHVPRKDNQMADALANLAATLALTKDEAVNLSVCQRWVVPSALGAS</sequence>
<evidence type="ECO:0000259" key="1">
    <source>
        <dbReference type="Pfam" id="PF13456"/>
    </source>
</evidence>
<protein>
    <submittedName>
        <fullName evidence="3">Uncharacterized protein LOC107880307</fullName>
    </submittedName>
</protein>
<dbReference type="InterPro" id="IPR002156">
    <property type="entry name" value="RNaseH_domain"/>
</dbReference>
<dbReference type="RefSeq" id="XP_016647068.1">
    <property type="nucleotide sequence ID" value="XM_016791582.1"/>
</dbReference>
<reference evidence="2" key="1">
    <citation type="journal article" date="2012" name="Nat. Commun.">
        <title>The genome of Prunus mume.</title>
        <authorList>
            <person name="Zhang Q."/>
            <person name="Chen W."/>
            <person name="Sun L."/>
            <person name="Zhao F."/>
            <person name="Huang B."/>
            <person name="Yang W."/>
            <person name="Tao Y."/>
            <person name="Wang J."/>
            <person name="Yuan Z."/>
            <person name="Fan G."/>
            <person name="Xing Z."/>
            <person name="Han C."/>
            <person name="Pan H."/>
            <person name="Zhong X."/>
            <person name="Shi W."/>
            <person name="Liang X."/>
            <person name="Du D."/>
            <person name="Sun F."/>
            <person name="Xu Z."/>
            <person name="Hao R."/>
            <person name="Lv T."/>
            <person name="Lv Y."/>
            <person name="Zheng Z."/>
            <person name="Sun M."/>
            <person name="Luo L."/>
            <person name="Cai M."/>
            <person name="Gao Y."/>
            <person name="Wang J."/>
            <person name="Yin Y."/>
            <person name="Xu X."/>
            <person name="Cheng T."/>
            <person name="Wang J."/>
        </authorList>
    </citation>
    <scope>NUCLEOTIDE SEQUENCE [LARGE SCALE GENOMIC DNA]</scope>
</reference>
<evidence type="ECO:0000313" key="2">
    <source>
        <dbReference type="Proteomes" id="UP000694861"/>
    </source>
</evidence>
<dbReference type="Proteomes" id="UP000694861">
    <property type="component" value="Linkage group LG2"/>
</dbReference>
<gene>
    <name evidence="3" type="primary">LOC107880307</name>
</gene>
<dbReference type="InterPro" id="IPR036397">
    <property type="entry name" value="RNaseH_sf"/>
</dbReference>
<dbReference type="Gene3D" id="3.30.420.10">
    <property type="entry name" value="Ribonuclease H-like superfamily/Ribonuclease H"/>
    <property type="match status" value="1"/>
</dbReference>
<dbReference type="SUPFAM" id="SSF53098">
    <property type="entry name" value="Ribonuclease H-like"/>
    <property type="match status" value="1"/>
</dbReference>